<evidence type="ECO:0000256" key="5">
    <source>
        <dbReference type="SAM" id="MobiDB-lite"/>
    </source>
</evidence>
<dbReference type="InterPro" id="IPR036055">
    <property type="entry name" value="LDL_receptor-like_sf"/>
</dbReference>
<dbReference type="RefSeq" id="XP_030840234.1">
    <property type="nucleotide sequence ID" value="XM_030984374.1"/>
</dbReference>
<reference evidence="10" key="2">
    <citation type="submission" date="2021-01" db="UniProtKB">
        <authorList>
            <consortium name="EnsemblMetazoa"/>
        </authorList>
    </citation>
    <scope>IDENTIFICATION</scope>
</reference>
<dbReference type="PROSITE" id="PS50240">
    <property type="entry name" value="TRYPSIN_DOM"/>
    <property type="match status" value="1"/>
</dbReference>
<comment type="caution">
    <text evidence="2">Lacks conserved residue(s) required for the propagation of feature annotation.</text>
</comment>
<feature type="disulfide bond" evidence="3">
    <location>
        <begin position="288"/>
        <end position="300"/>
    </location>
</feature>
<evidence type="ECO:0000256" key="3">
    <source>
        <dbReference type="PROSITE-ProRule" id="PRU00124"/>
    </source>
</evidence>
<dbReference type="Pfam" id="PF00089">
    <property type="entry name" value="Trypsin"/>
    <property type="match status" value="1"/>
</dbReference>
<dbReference type="SMART" id="SM00020">
    <property type="entry name" value="Tryp_SPc"/>
    <property type="match status" value="1"/>
</dbReference>
<feature type="disulfide bond" evidence="3">
    <location>
        <begin position="295"/>
        <end position="313"/>
    </location>
</feature>
<evidence type="ECO:0000256" key="6">
    <source>
        <dbReference type="SAM" id="Phobius"/>
    </source>
</evidence>
<evidence type="ECO:0000256" key="4">
    <source>
        <dbReference type="RuleBase" id="RU363034"/>
    </source>
</evidence>
<dbReference type="FunFam" id="2.40.10.10:FF:000183">
    <property type="entry name" value="Complement component 1, s subcomponent"/>
    <property type="match status" value="1"/>
</dbReference>
<evidence type="ECO:0000259" key="9">
    <source>
        <dbReference type="PROSITE" id="PS50240"/>
    </source>
</evidence>
<feature type="domain" description="Peptidase S1" evidence="9">
    <location>
        <begin position="39"/>
        <end position="277"/>
    </location>
</feature>
<dbReference type="SUPFAM" id="SSF50494">
    <property type="entry name" value="Trypsin-like serine proteases"/>
    <property type="match status" value="1"/>
</dbReference>
<dbReference type="Pfam" id="PF00431">
    <property type="entry name" value="CUB"/>
    <property type="match status" value="1"/>
</dbReference>
<keyword evidence="11" id="KW-1185">Reference proteome</keyword>
<dbReference type="InterPro" id="IPR035914">
    <property type="entry name" value="Sperma_CUB_dom_sf"/>
</dbReference>
<dbReference type="GO" id="GO:0006508">
    <property type="term" value="P:proteolysis"/>
    <property type="evidence" value="ECO:0000318"/>
    <property type="project" value="GO_Central"/>
</dbReference>
<feature type="domain" description="CUB" evidence="8">
    <location>
        <begin position="531"/>
        <end position="645"/>
    </location>
</feature>
<dbReference type="InterPro" id="IPR043504">
    <property type="entry name" value="Peptidase_S1_PA_chymotrypsin"/>
</dbReference>
<evidence type="ECO:0000259" key="8">
    <source>
        <dbReference type="PROSITE" id="PS01180"/>
    </source>
</evidence>
<evidence type="ECO:0000313" key="10">
    <source>
        <dbReference type="EnsemblMetazoa" id="XP_030840234"/>
    </source>
</evidence>
<dbReference type="CDD" id="cd00112">
    <property type="entry name" value="LDLa"/>
    <property type="match status" value="1"/>
</dbReference>
<dbReference type="AlphaFoldDB" id="A0A7M7NSV7"/>
<feature type="disulfide bond" evidence="3">
    <location>
        <begin position="307"/>
        <end position="322"/>
    </location>
</feature>
<keyword evidence="4" id="KW-0378">Hydrolase</keyword>
<evidence type="ECO:0000256" key="1">
    <source>
        <dbReference type="ARBA" id="ARBA00023157"/>
    </source>
</evidence>
<proteinExistence type="predicted"/>
<dbReference type="PROSITE" id="PS50068">
    <property type="entry name" value="LDLRA_2"/>
    <property type="match status" value="1"/>
</dbReference>
<feature type="compositionally biased region" description="Pro residues" evidence="5">
    <location>
        <begin position="868"/>
        <end position="883"/>
    </location>
</feature>
<feature type="chain" id="PRO_5029501131" evidence="7">
    <location>
        <begin position="20"/>
        <end position="899"/>
    </location>
</feature>
<feature type="signal peptide" evidence="7">
    <location>
        <begin position="1"/>
        <end position="19"/>
    </location>
</feature>
<accession>A0A7M7NSV7</accession>
<keyword evidence="6" id="KW-0472">Membrane</keyword>
<dbReference type="InterPro" id="IPR033116">
    <property type="entry name" value="TRYPSIN_SER"/>
</dbReference>
<dbReference type="FunFam" id="2.60.120.290:FF:000068">
    <property type="entry name" value="Metalloendopeptidase"/>
    <property type="match status" value="1"/>
</dbReference>
<evidence type="ECO:0000256" key="2">
    <source>
        <dbReference type="PROSITE-ProRule" id="PRU00059"/>
    </source>
</evidence>
<keyword evidence="1 3" id="KW-1015">Disulfide bond</keyword>
<feature type="region of interest" description="Disordered" evidence="5">
    <location>
        <begin position="843"/>
        <end position="899"/>
    </location>
</feature>
<dbReference type="CDD" id="cd00041">
    <property type="entry name" value="CUB"/>
    <property type="match status" value="1"/>
</dbReference>
<feature type="transmembrane region" description="Helical" evidence="6">
    <location>
        <begin position="671"/>
        <end position="694"/>
    </location>
</feature>
<dbReference type="InterPro" id="IPR000859">
    <property type="entry name" value="CUB_dom"/>
</dbReference>
<dbReference type="PROSITE" id="PS00135">
    <property type="entry name" value="TRYPSIN_SER"/>
    <property type="match status" value="1"/>
</dbReference>
<name>A0A7M7NSV7_STRPU</name>
<dbReference type="InterPro" id="IPR009003">
    <property type="entry name" value="Peptidase_S1_PA"/>
</dbReference>
<keyword evidence="6" id="KW-1133">Transmembrane helix</keyword>
<keyword evidence="4" id="KW-0720">Serine protease</keyword>
<dbReference type="PANTHER" id="PTHR24252:SF7">
    <property type="entry name" value="HYALIN"/>
    <property type="match status" value="1"/>
</dbReference>
<dbReference type="GO" id="GO:0005615">
    <property type="term" value="C:extracellular space"/>
    <property type="evidence" value="ECO:0000318"/>
    <property type="project" value="GO_Central"/>
</dbReference>
<protein>
    <submittedName>
        <fullName evidence="10">Uncharacterized protein</fullName>
    </submittedName>
</protein>
<keyword evidence="7" id="KW-0732">Signal</keyword>
<dbReference type="OrthoDB" id="10051896at2759"/>
<dbReference type="SMART" id="SM00042">
    <property type="entry name" value="CUB"/>
    <property type="match status" value="2"/>
</dbReference>
<dbReference type="PROSITE" id="PS01180">
    <property type="entry name" value="CUB"/>
    <property type="match status" value="1"/>
</dbReference>
<dbReference type="Proteomes" id="UP000007110">
    <property type="component" value="Unassembled WGS sequence"/>
</dbReference>
<dbReference type="SMART" id="SM00192">
    <property type="entry name" value="LDLa"/>
    <property type="match status" value="1"/>
</dbReference>
<dbReference type="GO" id="GO:0004252">
    <property type="term" value="F:serine-type endopeptidase activity"/>
    <property type="evidence" value="ECO:0000318"/>
    <property type="project" value="GO_Central"/>
</dbReference>
<reference evidence="11" key="1">
    <citation type="submission" date="2015-02" db="EMBL/GenBank/DDBJ databases">
        <title>Genome sequencing for Strongylocentrotus purpuratus.</title>
        <authorList>
            <person name="Murali S."/>
            <person name="Liu Y."/>
            <person name="Vee V."/>
            <person name="English A."/>
            <person name="Wang M."/>
            <person name="Skinner E."/>
            <person name="Han Y."/>
            <person name="Muzny D.M."/>
            <person name="Worley K.C."/>
            <person name="Gibbs R.A."/>
        </authorList>
    </citation>
    <scope>NUCLEOTIDE SEQUENCE</scope>
</reference>
<keyword evidence="6" id="KW-0812">Transmembrane</keyword>
<dbReference type="GeneID" id="105440755"/>
<dbReference type="InParanoid" id="A0A7M7NSV7"/>
<keyword evidence="4" id="KW-0645">Protease</keyword>
<dbReference type="PANTHER" id="PTHR24252">
    <property type="entry name" value="ACROSIN-RELATED"/>
    <property type="match status" value="1"/>
</dbReference>
<dbReference type="InterPro" id="IPR001254">
    <property type="entry name" value="Trypsin_dom"/>
</dbReference>
<dbReference type="PROSITE" id="PS00134">
    <property type="entry name" value="TRYPSIN_HIS"/>
    <property type="match status" value="1"/>
</dbReference>
<evidence type="ECO:0000256" key="7">
    <source>
        <dbReference type="SAM" id="SignalP"/>
    </source>
</evidence>
<dbReference type="PRINTS" id="PR00722">
    <property type="entry name" value="CHYMOTRYPSIN"/>
</dbReference>
<dbReference type="SUPFAM" id="SSF49854">
    <property type="entry name" value="Spermadhesin, CUB domain"/>
    <property type="match status" value="2"/>
</dbReference>
<dbReference type="CDD" id="cd00190">
    <property type="entry name" value="Tryp_SPc"/>
    <property type="match status" value="1"/>
</dbReference>
<dbReference type="SUPFAM" id="SSF57424">
    <property type="entry name" value="LDL receptor-like module"/>
    <property type="match status" value="1"/>
</dbReference>
<dbReference type="FunFam" id="4.10.400.10:FF:000254">
    <property type="entry name" value="AGAP003656-PB"/>
    <property type="match status" value="1"/>
</dbReference>
<dbReference type="Gene3D" id="2.40.10.10">
    <property type="entry name" value="Trypsin-like serine proteases"/>
    <property type="match status" value="1"/>
</dbReference>
<dbReference type="InterPro" id="IPR002172">
    <property type="entry name" value="LDrepeatLR_classA_rpt"/>
</dbReference>
<dbReference type="KEGG" id="spu:105440755"/>
<dbReference type="InterPro" id="IPR018114">
    <property type="entry name" value="TRYPSIN_HIS"/>
</dbReference>
<sequence>MIIRIHQLLLLALVAPILAQEWQDESTCGLQYKGSSSMIVGGQMADEFEYPWQAAFYRGGRRICGASLIDPYWIITAAHCVDIIFEPEIFEFRVGSKSLVNETDSTQMRRAMELYVHPDFNPSTLDYDIALFKMEKTFNLWGDHEVNTVCLPKKSDESRFLVGEDSVVTGWGALEESGPSPTELYEVTVPIYDQHECNVSYSGEITDNMICAGVAEGGIDSCQGDSGGPMVAYKNGTTDQYYLIGIVSWGYGCARPGLPGVYTRVTEFEDWISPIFNGGNPTTKDGTCEADEFLCRGGECIADRYRCSGSGQCYHDTDEEFCDGLMKMFDVFYYDRIDPANITRTDDNQASKELCADTCLDIRCRAFDVTEEDDGDTFKCDFAMAGFRTVAEANDQNRTFNHFVYQSQEPGSELNQAAGVIGSPSYFDAELEPDNQRYTWTINVPRASADTTKFNILAVEGNSMCEDVDMDYALLSIAGTNETEKTSFCLNEYAMGAEFMVKGTEEVVVEMMTSNSSAYGFLLEYEAIYDCNKVHTLAPGAVTSPNYPAEYPNDVSCTTHLMAPEGQVVYFNFKAMNVEAHPSCIYDYVTLYNGPDQNASTLVGRYCGSNVPTTMFQSTGRDMFIMFSSDGSVTNTGFKADFNFDIAREPTSDPDIAVINSLESELSAFKFGIAAACIFGALLIMVVSASLYTVTQRDAMNAAKLADIEGAEDAKPGYHTLDDDEEGDDPYTSITDTRNANGITKVTDSQGTQATKAGIVAETGHGYAAVKANGDVTSYVVNDEVDSGAAVNKGFVEDEGLAEEAAAAVAAFDAAVVDSNEGMLEDKEEDNSGYQNIVVAADISPLPKENTEEEAFPHPPLLGETDSMPPPPEETPPPPPPPETETSTPKDNNEDNSAL</sequence>
<dbReference type="InterPro" id="IPR001314">
    <property type="entry name" value="Peptidase_S1A"/>
</dbReference>
<dbReference type="EnsemblMetazoa" id="XM_030984374">
    <property type="protein sequence ID" value="XP_030840234"/>
    <property type="gene ID" value="LOC105440755"/>
</dbReference>
<evidence type="ECO:0000313" key="11">
    <source>
        <dbReference type="Proteomes" id="UP000007110"/>
    </source>
</evidence>
<organism evidence="10 11">
    <name type="scientific">Strongylocentrotus purpuratus</name>
    <name type="common">Purple sea urchin</name>
    <dbReference type="NCBI Taxonomy" id="7668"/>
    <lineage>
        <taxon>Eukaryota</taxon>
        <taxon>Metazoa</taxon>
        <taxon>Echinodermata</taxon>
        <taxon>Eleutherozoa</taxon>
        <taxon>Echinozoa</taxon>
        <taxon>Echinoidea</taxon>
        <taxon>Euechinoidea</taxon>
        <taxon>Echinacea</taxon>
        <taxon>Camarodonta</taxon>
        <taxon>Echinidea</taxon>
        <taxon>Strongylocentrotidae</taxon>
        <taxon>Strongylocentrotus</taxon>
    </lineage>
</organism>
<dbReference type="Pfam" id="PF00057">
    <property type="entry name" value="Ldl_recept_a"/>
    <property type="match status" value="1"/>
</dbReference>
<dbReference type="Gene3D" id="2.60.120.290">
    <property type="entry name" value="Spermadhesin, CUB domain"/>
    <property type="match status" value="2"/>
</dbReference>
<dbReference type="Gene3D" id="4.10.400.10">
    <property type="entry name" value="Low-density Lipoprotein Receptor"/>
    <property type="match status" value="1"/>
</dbReference>
<dbReference type="OMA" id="MADEFEY"/>